<dbReference type="InterPro" id="IPR030972">
    <property type="entry name" value="UrcA_uranyl"/>
</dbReference>
<reference evidence="2" key="1">
    <citation type="journal article" date="2022" name="Toxins">
        <title>Genomic Analysis of Sphingopyxis sp. USTB-05 for Biodegrading Cyanobacterial Hepatotoxins.</title>
        <authorList>
            <person name="Liu C."/>
            <person name="Xu Q."/>
            <person name="Zhao Z."/>
            <person name="Zhang H."/>
            <person name="Liu X."/>
            <person name="Yin C."/>
            <person name="Liu Y."/>
            <person name="Yan H."/>
        </authorList>
    </citation>
    <scope>NUCLEOTIDE SEQUENCE</scope>
    <source>
        <strain evidence="2">NBD5</strain>
    </source>
</reference>
<dbReference type="RefSeq" id="WP_252168860.1">
    <property type="nucleotide sequence ID" value="NZ_CP084931.1"/>
</dbReference>
<sequence length="109" mass="10903">MRTTLLKLSLAGLALIGGGAVAGVAAAAAGPDAGLQRIVLLSDLNLRTASGRAAAGRRIATAADQVCDDQGSRDLARATCRARARAEALRSLDARVAALTAAPVLADAR</sequence>
<protein>
    <submittedName>
        <fullName evidence="2">UrcA family protein</fullName>
    </submittedName>
</protein>
<evidence type="ECO:0000256" key="1">
    <source>
        <dbReference type="SAM" id="SignalP"/>
    </source>
</evidence>
<dbReference type="EMBL" id="CP084931">
    <property type="protein sequence ID" value="USI75046.1"/>
    <property type="molecule type" value="Genomic_DNA"/>
</dbReference>
<gene>
    <name evidence="2" type="ORF">LHA26_17930</name>
</gene>
<evidence type="ECO:0000313" key="3">
    <source>
        <dbReference type="Proteomes" id="UP001056937"/>
    </source>
</evidence>
<evidence type="ECO:0000313" key="2">
    <source>
        <dbReference type="EMBL" id="USI75046.1"/>
    </source>
</evidence>
<organism evidence="2 3">
    <name type="scientific">Sphingomonas morindae</name>
    <dbReference type="NCBI Taxonomy" id="1541170"/>
    <lineage>
        <taxon>Bacteria</taxon>
        <taxon>Pseudomonadati</taxon>
        <taxon>Pseudomonadota</taxon>
        <taxon>Alphaproteobacteria</taxon>
        <taxon>Sphingomonadales</taxon>
        <taxon>Sphingomonadaceae</taxon>
        <taxon>Sphingomonas</taxon>
    </lineage>
</organism>
<name>A0ABY4XDI8_9SPHN</name>
<keyword evidence="1" id="KW-0732">Signal</keyword>
<feature type="signal peptide" evidence="1">
    <location>
        <begin position="1"/>
        <end position="22"/>
    </location>
</feature>
<dbReference type="Proteomes" id="UP001056937">
    <property type="component" value="Chromosome 2"/>
</dbReference>
<feature type="chain" id="PRO_5047312024" evidence="1">
    <location>
        <begin position="23"/>
        <end position="109"/>
    </location>
</feature>
<accession>A0ABY4XDI8</accession>
<proteinExistence type="predicted"/>
<dbReference type="NCBIfam" id="TIGR04433">
    <property type="entry name" value="UrcA_uranyl"/>
    <property type="match status" value="1"/>
</dbReference>
<keyword evidence="3" id="KW-1185">Reference proteome</keyword>